<accession>A0A4E0QXN7</accession>
<evidence type="ECO:0000313" key="3">
    <source>
        <dbReference type="Proteomes" id="UP000230066"/>
    </source>
</evidence>
<sequence length="174" mass="19224">MEFHRGSRKTWRQRQVPSPCGKSCLQEKLRVFCSLPTIAANLGPVDTRERLIPTIADLVSNAIDAGDDEVLLAIAQKLKGFADLVGGKEQAACLLPILEKIICCVEEIVVAQAACDALVEIIPKLPQEVVEEKCMGMIRRILEDFTPEEPVSNPRFSKRVRYGTSTVVMSDRSS</sequence>
<dbReference type="Proteomes" id="UP000230066">
    <property type="component" value="Unassembled WGS sequence"/>
</dbReference>
<dbReference type="PANTHER" id="PTHR10648">
    <property type="entry name" value="SERINE/THREONINE-PROTEIN PHOSPHATASE PP2A 65 KDA REGULATORY SUBUNIT"/>
    <property type="match status" value="1"/>
</dbReference>
<dbReference type="AlphaFoldDB" id="A0A4E0QXN7"/>
<name>A0A4E0QXN7_FASHE</name>
<dbReference type="GO" id="GO:0005829">
    <property type="term" value="C:cytosol"/>
    <property type="evidence" value="ECO:0007669"/>
    <property type="project" value="TreeGrafter"/>
</dbReference>
<evidence type="ECO:0000313" key="2">
    <source>
        <dbReference type="EMBL" id="THD20059.1"/>
    </source>
</evidence>
<dbReference type="PANTHER" id="PTHR10648:SF4">
    <property type="entry name" value="PROTEIN PHOSPHATASE 2 (FORMERLY 2A), REGULATORY SUBUNIT A, BETA ISOFORM-RELATED"/>
    <property type="match status" value="1"/>
</dbReference>
<dbReference type="GO" id="GO:0005634">
    <property type="term" value="C:nucleus"/>
    <property type="evidence" value="ECO:0007669"/>
    <property type="project" value="TreeGrafter"/>
</dbReference>
<reference evidence="2" key="1">
    <citation type="submission" date="2019-03" db="EMBL/GenBank/DDBJ databases">
        <title>Improved annotation for the trematode Fasciola hepatica.</title>
        <authorList>
            <person name="Choi Y.-J."/>
            <person name="Martin J."/>
            <person name="Mitreva M."/>
        </authorList>
    </citation>
    <scope>NUCLEOTIDE SEQUENCE [LARGE SCALE GENOMIC DNA]</scope>
</reference>
<dbReference type="InterPro" id="IPR051023">
    <property type="entry name" value="PP2A_Regulatory_Subunit_A"/>
</dbReference>
<comment type="caution">
    <text evidence="2">The sequence shown here is derived from an EMBL/GenBank/DDBJ whole genome shotgun (WGS) entry which is preliminary data.</text>
</comment>
<evidence type="ECO:0000256" key="1">
    <source>
        <dbReference type="ARBA" id="ARBA00022737"/>
    </source>
</evidence>
<keyword evidence="1" id="KW-0677">Repeat</keyword>
<dbReference type="InterPro" id="IPR011989">
    <property type="entry name" value="ARM-like"/>
</dbReference>
<proteinExistence type="predicted"/>
<keyword evidence="3" id="KW-1185">Reference proteome</keyword>
<dbReference type="SUPFAM" id="SSF48371">
    <property type="entry name" value="ARM repeat"/>
    <property type="match status" value="1"/>
</dbReference>
<protein>
    <submittedName>
        <fullName evidence="2">Ankyrin repeat-containing</fullName>
    </submittedName>
</protein>
<dbReference type="Gene3D" id="1.25.10.10">
    <property type="entry name" value="Leucine-rich Repeat Variant"/>
    <property type="match status" value="1"/>
</dbReference>
<dbReference type="GO" id="GO:0019888">
    <property type="term" value="F:protein phosphatase regulator activity"/>
    <property type="evidence" value="ECO:0007669"/>
    <property type="project" value="TreeGrafter"/>
</dbReference>
<gene>
    <name evidence="2" type="ORF">D915_008995</name>
</gene>
<dbReference type="GO" id="GO:0000159">
    <property type="term" value="C:protein phosphatase type 2A complex"/>
    <property type="evidence" value="ECO:0007669"/>
    <property type="project" value="TreeGrafter"/>
</dbReference>
<organism evidence="2 3">
    <name type="scientific">Fasciola hepatica</name>
    <name type="common">Liver fluke</name>
    <dbReference type="NCBI Taxonomy" id="6192"/>
    <lineage>
        <taxon>Eukaryota</taxon>
        <taxon>Metazoa</taxon>
        <taxon>Spiralia</taxon>
        <taxon>Lophotrochozoa</taxon>
        <taxon>Platyhelminthes</taxon>
        <taxon>Trematoda</taxon>
        <taxon>Digenea</taxon>
        <taxon>Plagiorchiida</taxon>
        <taxon>Echinostomata</taxon>
        <taxon>Echinostomatoidea</taxon>
        <taxon>Fasciolidae</taxon>
        <taxon>Fasciola</taxon>
    </lineage>
</organism>
<dbReference type="InterPro" id="IPR016024">
    <property type="entry name" value="ARM-type_fold"/>
</dbReference>
<dbReference type="EMBL" id="JXXN02005209">
    <property type="protein sequence ID" value="THD20059.1"/>
    <property type="molecule type" value="Genomic_DNA"/>
</dbReference>